<dbReference type="Gene3D" id="2.60.120.260">
    <property type="entry name" value="Galactose-binding domain-like"/>
    <property type="match status" value="1"/>
</dbReference>
<reference evidence="3 4" key="3">
    <citation type="journal article" date="2017" name="Mol. Plant Pathol.">
        <title>A gapless genome sequence of the fungus Botrytis cinerea.</title>
        <authorList>
            <person name="Van Kan J.A."/>
            <person name="Stassen J.H."/>
            <person name="Mosbach A."/>
            <person name="Van Der Lee T.A."/>
            <person name="Faino L."/>
            <person name="Farmer A.D."/>
            <person name="Papasotiriou D.G."/>
            <person name="Zhou S."/>
            <person name="Seidl M.F."/>
            <person name="Cottam E."/>
            <person name="Edel D."/>
            <person name="Hahn M."/>
            <person name="Schwartz D.C."/>
            <person name="Dietrich R.A."/>
            <person name="Widdison S."/>
            <person name="Scalliet G."/>
        </authorList>
    </citation>
    <scope>NUCLEOTIDE SEQUENCE [LARGE SCALE GENOMIC DNA]</scope>
    <source>
        <strain evidence="3 4">B05.10</strain>
    </source>
</reference>
<dbReference type="AlphaFoldDB" id="A0A384JNP6"/>
<proteinExistence type="predicted"/>
<evidence type="ECO:0008006" key="5">
    <source>
        <dbReference type="Google" id="ProtNLM"/>
    </source>
</evidence>
<dbReference type="PANTHER" id="PTHR34987">
    <property type="entry name" value="C, PUTATIVE (AFU_ORTHOLOGUE AFUA_3G02880)-RELATED"/>
    <property type="match status" value="1"/>
</dbReference>
<dbReference type="InterPro" id="IPR013737">
    <property type="entry name" value="Bac_rhamnosid_N"/>
</dbReference>
<dbReference type="GO" id="GO:0003824">
    <property type="term" value="F:catalytic activity"/>
    <property type="evidence" value="ECO:0007669"/>
    <property type="project" value="UniProtKB-ARBA"/>
</dbReference>
<dbReference type="GeneID" id="5432659"/>
<evidence type="ECO:0000259" key="2">
    <source>
        <dbReference type="Pfam" id="PF17389"/>
    </source>
</evidence>
<keyword evidence="4" id="KW-1185">Reference proteome</keyword>
<evidence type="ECO:0000313" key="4">
    <source>
        <dbReference type="Proteomes" id="UP000001798"/>
    </source>
</evidence>
<dbReference type="SUPFAM" id="SSF49785">
    <property type="entry name" value="Galactose-binding domain-like"/>
    <property type="match status" value="1"/>
</dbReference>
<dbReference type="EMBL" id="CP009811">
    <property type="protein sequence ID" value="ATZ52007.1"/>
    <property type="molecule type" value="Genomic_DNA"/>
</dbReference>
<sequence length="805" mass="91431">MTSSPFLTDEAQWIWVPDFDDTTDPGQFVLFRKSFTLEKLPIEETVLHVSADTRYRLFLNGKRISFGPCKSYPTRWYYETVDITPLLQPGKNVFSAKVLRFSATNAAGTSMARTPLPGLILWCQIGEQKLHTDATWKAAKDQETSLLPSSKWDFRMGPPFLDLNEEIHANNKLLGWREVEFDDACWKNAEIRTMKRKMSPMLDPRKLTPRPIPHLPEISRRFDNAVTCTENSSLSDWNMLLQNDRPMKLAAGTNSIVEIESNSLTTGFLEFSFEIEGHAYLAPKIEILCAESYENDMDGGQPRSKEDRTNFKTGKLYGPIDTYICHANQTKYSYEPFWWRTFRYIRISVTCPPHTSLQFNSITYRSTHYPLPITTTISSTPLVDKLHSTSVNTLLNCMHETHEDCPYYEQNQFAMDTRSQLLFSYTISHSDLLARKTIHEFFASRRDDGLLETNFPNPGRSMNIPQFSLYWILMVHDHSLHFQDITFIKKFLGTIDGILDHFSDRLNDLGLVGQFHEEGTWAFVDWVKEWFTPSRGFSSMGVPKAYFDKGAATINSLVYAIALRSGAALCEAVSRKDTASEYLDRANAIIRSVNENCYDSNKSLYLDGPGAIGQSSQHVQIFAVLADAISGEPAKDLMRKTIHEREALGLAKASFAMSFYMFRAVAQAGIYEEVWEELIGPWKKMLDQNLTTWAESESMVRSDCHGWSATPMYEIVREIAGIQYPTTKDSEGGLTTIIKPRQNLVKQMKGTFVIVGGGSVDISWDDSGVIKVLSSDDIQVQLVLMGVTHDTKLLQGVEQSFQLEI</sequence>
<dbReference type="OrthoDB" id="6503935at2759"/>
<dbReference type="GO" id="GO:0005975">
    <property type="term" value="P:carbohydrate metabolic process"/>
    <property type="evidence" value="ECO:0007669"/>
    <property type="project" value="InterPro"/>
</dbReference>
<name>A0A384JNP6_BOTFB</name>
<dbReference type="Gene3D" id="2.60.420.10">
    <property type="entry name" value="Maltose phosphorylase, domain 3"/>
    <property type="match status" value="1"/>
</dbReference>
<dbReference type="KEGG" id="bfu:BCIN_07g05400"/>
<dbReference type="OMA" id="NCRHETY"/>
<protein>
    <recommendedName>
        <fullName evidence="5">Alpha-L-rhamnosidase six-hairpin glycosidase domain-containing protein</fullName>
    </recommendedName>
</protein>
<dbReference type="PANTHER" id="PTHR34987:SF2">
    <property type="entry name" value="B, PUTATIVE (AFU_ORTHOLOGUE AFUA_7G05040)-RELATED"/>
    <property type="match status" value="1"/>
</dbReference>
<feature type="domain" description="Bacterial alpha-L-rhamnosidase N-terminal" evidence="1">
    <location>
        <begin position="42"/>
        <end position="196"/>
    </location>
</feature>
<accession>A0A384JNP6</accession>
<reference evidence="3 4" key="2">
    <citation type="journal article" date="2012" name="Eukaryot. Cell">
        <title>Genome update of Botrytis cinerea strains B05.10 and T4.</title>
        <authorList>
            <person name="Staats M."/>
            <person name="van Kan J.A."/>
        </authorList>
    </citation>
    <scope>NUCLEOTIDE SEQUENCE [LARGE SCALE GENOMIC DNA]</scope>
    <source>
        <strain evidence="3 4">B05.10</strain>
    </source>
</reference>
<dbReference type="InterPro" id="IPR012341">
    <property type="entry name" value="6hp_glycosidase-like_sf"/>
</dbReference>
<dbReference type="VEuPathDB" id="FungiDB:Bcin07g05400"/>
<dbReference type="InterPro" id="IPR008979">
    <property type="entry name" value="Galactose-bd-like_sf"/>
</dbReference>
<reference evidence="3 4" key="1">
    <citation type="journal article" date="2011" name="PLoS Genet.">
        <title>Genomic analysis of the necrotrophic fungal pathogens Sclerotinia sclerotiorum and Botrytis cinerea.</title>
        <authorList>
            <person name="Amselem J."/>
            <person name="Cuomo C.A."/>
            <person name="van Kan J.A."/>
            <person name="Viaud M."/>
            <person name="Benito E.P."/>
            <person name="Couloux A."/>
            <person name="Coutinho P.M."/>
            <person name="de Vries R.P."/>
            <person name="Dyer P.S."/>
            <person name="Fillinger S."/>
            <person name="Fournier E."/>
            <person name="Gout L."/>
            <person name="Hahn M."/>
            <person name="Kohn L."/>
            <person name="Lapalu N."/>
            <person name="Plummer K.M."/>
            <person name="Pradier J.M."/>
            <person name="Quevillon E."/>
            <person name="Sharon A."/>
            <person name="Simon A."/>
            <person name="ten Have A."/>
            <person name="Tudzynski B."/>
            <person name="Tudzynski P."/>
            <person name="Wincker P."/>
            <person name="Andrew M."/>
            <person name="Anthouard V."/>
            <person name="Beever R.E."/>
            <person name="Beffa R."/>
            <person name="Benoit I."/>
            <person name="Bouzid O."/>
            <person name="Brault B."/>
            <person name="Chen Z."/>
            <person name="Choquer M."/>
            <person name="Collemare J."/>
            <person name="Cotton P."/>
            <person name="Danchin E.G."/>
            <person name="Da Silva C."/>
            <person name="Gautier A."/>
            <person name="Giraud C."/>
            <person name="Giraud T."/>
            <person name="Gonzalez C."/>
            <person name="Grossetete S."/>
            <person name="Guldener U."/>
            <person name="Henrissat B."/>
            <person name="Howlett B.J."/>
            <person name="Kodira C."/>
            <person name="Kretschmer M."/>
            <person name="Lappartient A."/>
            <person name="Leroch M."/>
            <person name="Levis C."/>
            <person name="Mauceli E."/>
            <person name="Neuveglise C."/>
            <person name="Oeser B."/>
            <person name="Pearson M."/>
            <person name="Poulain J."/>
            <person name="Poussereau N."/>
            <person name="Quesneville H."/>
            <person name="Rascle C."/>
            <person name="Schumacher J."/>
            <person name="Segurens B."/>
            <person name="Sexton A."/>
            <person name="Silva E."/>
            <person name="Sirven C."/>
            <person name="Soanes D.M."/>
            <person name="Talbot N.J."/>
            <person name="Templeton M."/>
            <person name="Yandava C."/>
            <person name="Yarden O."/>
            <person name="Zeng Q."/>
            <person name="Rollins J.A."/>
            <person name="Lebrun M.H."/>
            <person name="Dickman M."/>
        </authorList>
    </citation>
    <scope>NUCLEOTIDE SEQUENCE [LARGE SCALE GENOMIC DNA]</scope>
    <source>
        <strain evidence="3 4">B05.10</strain>
    </source>
</reference>
<dbReference type="Gene3D" id="1.50.10.10">
    <property type="match status" value="1"/>
</dbReference>
<dbReference type="InterPro" id="IPR035396">
    <property type="entry name" value="Bac_rhamnosid6H"/>
</dbReference>
<evidence type="ECO:0000259" key="1">
    <source>
        <dbReference type="Pfam" id="PF08531"/>
    </source>
</evidence>
<dbReference type="InterPro" id="IPR008928">
    <property type="entry name" value="6-hairpin_glycosidase_sf"/>
</dbReference>
<gene>
    <name evidence="3" type="ORF">BCIN_07g05400</name>
</gene>
<dbReference type="RefSeq" id="XP_001552139.1">
    <property type="nucleotide sequence ID" value="XM_001552089.2"/>
</dbReference>
<organism evidence="3 4">
    <name type="scientific">Botryotinia fuckeliana (strain B05.10)</name>
    <name type="common">Noble rot fungus</name>
    <name type="synonym">Botrytis cinerea</name>
    <dbReference type="NCBI Taxonomy" id="332648"/>
    <lineage>
        <taxon>Eukaryota</taxon>
        <taxon>Fungi</taxon>
        <taxon>Dikarya</taxon>
        <taxon>Ascomycota</taxon>
        <taxon>Pezizomycotina</taxon>
        <taxon>Leotiomycetes</taxon>
        <taxon>Helotiales</taxon>
        <taxon>Sclerotiniaceae</taxon>
        <taxon>Botrytis</taxon>
    </lineage>
</organism>
<evidence type="ECO:0000313" key="3">
    <source>
        <dbReference type="EMBL" id="ATZ52007.1"/>
    </source>
</evidence>
<feature type="domain" description="Alpha-L-rhamnosidase six-hairpin glycosidase" evidence="2">
    <location>
        <begin position="378"/>
        <end position="712"/>
    </location>
</feature>
<dbReference type="Pfam" id="PF17389">
    <property type="entry name" value="Bac_rhamnosid6H"/>
    <property type="match status" value="1"/>
</dbReference>
<dbReference type="Proteomes" id="UP000001798">
    <property type="component" value="Chromosome 7"/>
</dbReference>
<dbReference type="SUPFAM" id="SSF48208">
    <property type="entry name" value="Six-hairpin glycosidases"/>
    <property type="match status" value="1"/>
</dbReference>
<dbReference type="Pfam" id="PF08531">
    <property type="entry name" value="Bac_rhamnosid_N"/>
    <property type="match status" value="1"/>
</dbReference>